<dbReference type="Proteomes" id="UP001634393">
    <property type="component" value="Unassembled WGS sequence"/>
</dbReference>
<organism evidence="7 8">
    <name type="scientific">Penstemon smallii</name>
    <dbReference type="NCBI Taxonomy" id="265156"/>
    <lineage>
        <taxon>Eukaryota</taxon>
        <taxon>Viridiplantae</taxon>
        <taxon>Streptophyta</taxon>
        <taxon>Embryophyta</taxon>
        <taxon>Tracheophyta</taxon>
        <taxon>Spermatophyta</taxon>
        <taxon>Magnoliopsida</taxon>
        <taxon>eudicotyledons</taxon>
        <taxon>Gunneridae</taxon>
        <taxon>Pentapetalae</taxon>
        <taxon>asterids</taxon>
        <taxon>lamiids</taxon>
        <taxon>Lamiales</taxon>
        <taxon>Plantaginaceae</taxon>
        <taxon>Cheloneae</taxon>
        <taxon>Penstemon</taxon>
    </lineage>
</organism>
<dbReference type="PANTHER" id="PTHR12911:SF8">
    <property type="entry name" value="KLAROID PROTEIN-RELATED"/>
    <property type="match status" value="1"/>
</dbReference>
<gene>
    <name evidence="7" type="ORF">ACJIZ3_006325</name>
</gene>
<evidence type="ECO:0000313" key="7">
    <source>
        <dbReference type="EMBL" id="KAL3820420.1"/>
    </source>
</evidence>
<keyword evidence="3 5" id="KW-1133">Transmembrane helix</keyword>
<evidence type="ECO:0000256" key="2">
    <source>
        <dbReference type="ARBA" id="ARBA00022692"/>
    </source>
</evidence>
<sequence length="386" mass="43105">MATVSVSETIPRRRAVGTVTPRSEVGYTAHAILKDTRNCKDETRPYKSRKSKNPLWVDLGHAVLKVCGLLAILVCLYMGIINWCFGGTNQLGSSLAILGEIGEVEKFVKMTEMLQVQLDAVDKKLQDLISSISKIETNGERTDLKLNALDERTNVLEKKKFMDGFMTKEELGDFVEEFKESKKNSGVDKNEIIAYAREIVEKEIERHAADGLGTKDYALASIGSRVLKHSESIGCMMNFYGVCERAQKMITPSFGEPGQCFPLKGDNGFVEIKLTTAIVAEAVTLEHVAKSVDRSRISAPKQCRVSGWLHGQDLRGVKVDQDQMFFLTEFTYDLEKNNVQTYKVVESAASRLVDTIRLDFTSNHGGAYTCIYRLRVHGHKPGHMPL</sequence>
<dbReference type="GO" id="GO:0016020">
    <property type="term" value="C:membrane"/>
    <property type="evidence" value="ECO:0007669"/>
    <property type="project" value="UniProtKB-SubCell"/>
</dbReference>
<comment type="subcellular location">
    <subcellularLocation>
        <location evidence="1">Membrane</location>
    </subcellularLocation>
</comment>
<proteinExistence type="predicted"/>
<evidence type="ECO:0000256" key="1">
    <source>
        <dbReference type="ARBA" id="ARBA00004370"/>
    </source>
</evidence>
<dbReference type="PANTHER" id="PTHR12911">
    <property type="entry name" value="SAD1/UNC-84-LIKE PROTEIN-RELATED"/>
    <property type="match status" value="1"/>
</dbReference>
<feature type="domain" description="SUN" evidence="6">
    <location>
        <begin position="184"/>
        <end position="381"/>
    </location>
</feature>
<dbReference type="InterPro" id="IPR045119">
    <property type="entry name" value="SUN1-5"/>
</dbReference>
<keyword evidence="2 5" id="KW-0812">Transmembrane</keyword>
<name>A0ABD3S7N9_9LAMI</name>
<reference evidence="7 8" key="1">
    <citation type="submission" date="2024-12" db="EMBL/GenBank/DDBJ databases">
        <title>The unique morphological basis and parallel evolutionary history of personate flowers in Penstemon.</title>
        <authorList>
            <person name="Depatie T.H."/>
            <person name="Wessinger C.A."/>
        </authorList>
    </citation>
    <scope>NUCLEOTIDE SEQUENCE [LARGE SCALE GENOMIC DNA]</scope>
    <source>
        <strain evidence="7">WTNN_2</strain>
        <tissue evidence="7">Leaf</tissue>
    </source>
</reference>
<dbReference type="AlphaFoldDB" id="A0ABD3S7N9"/>
<dbReference type="Pfam" id="PF07738">
    <property type="entry name" value="Sad1_UNC"/>
    <property type="match status" value="1"/>
</dbReference>
<keyword evidence="4 5" id="KW-0472">Membrane</keyword>
<dbReference type="EMBL" id="JBJXBP010000007">
    <property type="protein sequence ID" value="KAL3820420.1"/>
    <property type="molecule type" value="Genomic_DNA"/>
</dbReference>
<dbReference type="GO" id="GO:0005635">
    <property type="term" value="C:nuclear envelope"/>
    <property type="evidence" value="ECO:0007669"/>
    <property type="project" value="UniProtKB-ARBA"/>
</dbReference>
<protein>
    <recommendedName>
        <fullName evidence="6">SUN domain-containing protein</fullName>
    </recommendedName>
</protein>
<accession>A0ABD3S7N9</accession>
<evidence type="ECO:0000256" key="4">
    <source>
        <dbReference type="ARBA" id="ARBA00023136"/>
    </source>
</evidence>
<feature type="transmembrane region" description="Helical" evidence="5">
    <location>
        <begin position="55"/>
        <end position="80"/>
    </location>
</feature>
<evidence type="ECO:0000256" key="3">
    <source>
        <dbReference type="ARBA" id="ARBA00022989"/>
    </source>
</evidence>
<dbReference type="PROSITE" id="PS51469">
    <property type="entry name" value="SUN"/>
    <property type="match status" value="1"/>
</dbReference>
<evidence type="ECO:0000256" key="5">
    <source>
        <dbReference type="SAM" id="Phobius"/>
    </source>
</evidence>
<evidence type="ECO:0000259" key="6">
    <source>
        <dbReference type="PROSITE" id="PS51469"/>
    </source>
</evidence>
<dbReference type="Gene3D" id="2.60.120.260">
    <property type="entry name" value="Galactose-binding domain-like"/>
    <property type="match status" value="1"/>
</dbReference>
<keyword evidence="8" id="KW-1185">Reference proteome</keyword>
<dbReference type="InterPro" id="IPR012919">
    <property type="entry name" value="SUN_dom"/>
</dbReference>
<comment type="caution">
    <text evidence="7">The sequence shown here is derived from an EMBL/GenBank/DDBJ whole genome shotgun (WGS) entry which is preliminary data.</text>
</comment>
<evidence type="ECO:0000313" key="8">
    <source>
        <dbReference type="Proteomes" id="UP001634393"/>
    </source>
</evidence>